<dbReference type="Pfam" id="PF04556">
    <property type="entry name" value="DpnII"/>
    <property type="match status" value="1"/>
</dbReference>
<accession>T2ICR5</accession>
<dbReference type="GO" id="GO:0003677">
    <property type="term" value="F:DNA binding"/>
    <property type="evidence" value="ECO:0007669"/>
    <property type="project" value="InterPro"/>
</dbReference>
<sequence length="82" mass="9737">MKYSSIFSDIIDCGNSEQVFDYLIQTLKESIVKWNYFINWEKVNDNFRDIEISLNLLNYLGFAEKVSPKFMPLLTKNFLTNQ</sequence>
<organism evidence="2 3">
    <name type="scientific">Crocosphaera watsonii WH 8502</name>
    <dbReference type="NCBI Taxonomy" id="423474"/>
    <lineage>
        <taxon>Bacteria</taxon>
        <taxon>Bacillati</taxon>
        <taxon>Cyanobacteriota</taxon>
        <taxon>Cyanophyceae</taxon>
        <taxon>Oscillatoriophycideae</taxon>
        <taxon>Chroococcales</taxon>
        <taxon>Aphanothecaceae</taxon>
        <taxon>Crocosphaera</taxon>
    </lineage>
</organism>
<reference evidence="2 3" key="1">
    <citation type="submission" date="2013-01" db="EMBL/GenBank/DDBJ databases">
        <authorList>
            <person name="Bench S."/>
        </authorList>
    </citation>
    <scope>NUCLEOTIDE SEQUENCE [LARGE SCALE GENOMIC DNA]</scope>
    <source>
        <strain evidence="2 3">WH 8502</strain>
    </source>
</reference>
<evidence type="ECO:0000313" key="3">
    <source>
        <dbReference type="Proteomes" id="UP000018348"/>
    </source>
</evidence>
<proteinExistence type="predicted"/>
<dbReference type="GO" id="GO:0009036">
    <property type="term" value="F:type II site-specific deoxyribonuclease activity"/>
    <property type="evidence" value="ECO:0007669"/>
    <property type="project" value="InterPro"/>
</dbReference>
<dbReference type="RefSeq" id="WP_021830246.1">
    <property type="nucleotide sequence ID" value="NZ_CAQK01000331.1"/>
</dbReference>
<reference evidence="2 3" key="2">
    <citation type="submission" date="2013-09" db="EMBL/GenBank/DDBJ databases">
        <title>Whole genome comparison of six Crocosphaera watsonii strains with differing phenotypes.</title>
        <authorList>
            <person name="Bench S.R."/>
            <person name="Heller P."/>
            <person name="Frank I."/>
            <person name="Arciniega M."/>
            <person name="Shilova I.N."/>
            <person name="Zehr J.P."/>
        </authorList>
    </citation>
    <scope>NUCLEOTIDE SEQUENCE [LARGE SCALE GENOMIC DNA]</scope>
    <source>
        <strain evidence="2 3">WH 8502</strain>
    </source>
</reference>
<evidence type="ECO:0000313" key="2">
    <source>
        <dbReference type="EMBL" id="CCQ50649.1"/>
    </source>
</evidence>
<dbReference type="GO" id="GO:0009307">
    <property type="term" value="P:DNA restriction-modification system"/>
    <property type="evidence" value="ECO:0007669"/>
    <property type="project" value="InterPro"/>
</dbReference>
<comment type="caution">
    <text evidence="2">The sequence shown here is derived from an EMBL/GenBank/DDBJ whole genome shotgun (WGS) entry which is preliminary data.</text>
</comment>
<dbReference type="EMBL" id="CAQK01000331">
    <property type="protein sequence ID" value="CCQ50649.1"/>
    <property type="molecule type" value="Genomic_DNA"/>
</dbReference>
<protein>
    <submittedName>
        <fullName evidence="2">General secretion pathway protein E / Type II secretory pathway, ATPase PulE/Tfp pilus assembly pathway, ATPase PilB</fullName>
    </submittedName>
</protein>
<gene>
    <name evidence="2" type="ORF">CWATWH8502_808</name>
</gene>
<feature type="domain" description="Restriction endonuclease type II DpnII-like" evidence="1">
    <location>
        <begin position="20"/>
        <end position="77"/>
    </location>
</feature>
<name>T2ICR5_CROWT</name>
<dbReference type="InterPro" id="IPR007637">
    <property type="entry name" value="Restrct_endonuc_II_DpnII-like"/>
</dbReference>
<evidence type="ECO:0000259" key="1">
    <source>
        <dbReference type="Pfam" id="PF04556"/>
    </source>
</evidence>
<dbReference type="AlphaFoldDB" id="T2ICR5"/>
<dbReference type="Proteomes" id="UP000018348">
    <property type="component" value="Unassembled WGS sequence"/>
</dbReference>